<dbReference type="RefSeq" id="WP_119764101.1">
    <property type="nucleotide sequence ID" value="NZ_QYUJ01000014.1"/>
</dbReference>
<comment type="caution">
    <text evidence="2">The sequence shown here is derived from an EMBL/GenBank/DDBJ whole genome shotgun (WGS) entry which is preliminary data.</text>
</comment>
<dbReference type="EMBL" id="QYUJ01000014">
    <property type="protein sequence ID" value="RJF72202.1"/>
    <property type="molecule type" value="Genomic_DNA"/>
</dbReference>
<proteinExistence type="predicted"/>
<name>A0A418V7X0_9DEIO</name>
<dbReference type="Proteomes" id="UP000286287">
    <property type="component" value="Unassembled WGS sequence"/>
</dbReference>
<evidence type="ECO:0000313" key="3">
    <source>
        <dbReference type="Proteomes" id="UP000286287"/>
    </source>
</evidence>
<dbReference type="OrthoDB" id="148799at2"/>
<accession>A0A418V7X0</accession>
<dbReference type="InterPro" id="IPR038765">
    <property type="entry name" value="Papain-like_cys_pep_sf"/>
</dbReference>
<dbReference type="AlphaFoldDB" id="A0A418V7X0"/>
<evidence type="ECO:0000313" key="2">
    <source>
        <dbReference type="EMBL" id="RJF72202.1"/>
    </source>
</evidence>
<dbReference type="SUPFAM" id="SSF54001">
    <property type="entry name" value="Cysteine proteinases"/>
    <property type="match status" value="1"/>
</dbReference>
<sequence>MTVHYDRHTPFSHPGQFSAALRDLPADPRELSVCVRGLISHYRVTPNIPAEREKDRQARWVSELLKVIQSRNAAPLCQVRALNERFVGCCRDYALLTVAALRGHGVPARIRVGWAPYLNPDFTHDHVIAEWQGGHRWVQGDPELDPRKYRFDTMDMPPGTFRTAGETWLAFRAGKLDAARYGMAPGLYGGPQMLRDYVLRELAALSGHELLLWDNWGLMEVPFEQMTPQQITLLDAVAVALTTQNPARWLELSRHSELRVPRHVKTFDFQEAYLPTDLNRTHSL</sequence>
<dbReference type="InterPro" id="IPR002931">
    <property type="entry name" value="Transglutaminase-like"/>
</dbReference>
<reference evidence="2 3" key="1">
    <citation type="submission" date="2018-09" db="EMBL/GenBank/DDBJ databases">
        <authorList>
            <person name="Zhu H."/>
        </authorList>
    </citation>
    <scope>NUCLEOTIDE SEQUENCE [LARGE SCALE GENOMIC DNA]</scope>
    <source>
        <strain evidence="2 3">K2S05-167</strain>
    </source>
</reference>
<organism evidence="2 3">
    <name type="scientific">Deinococcus cavernae</name>
    <dbReference type="NCBI Taxonomy" id="2320857"/>
    <lineage>
        <taxon>Bacteria</taxon>
        <taxon>Thermotogati</taxon>
        <taxon>Deinococcota</taxon>
        <taxon>Deinococci</taxon>
        <taxon>Deinococcales</taxon>
        <taxon>Deinococcaceae</taxon>
        <taxon>Deinococcus</taxon>
    </lineage>
</organism>
<gene>
    <name evidence="2" type="ORF">D3875_12200</name>
</gene>
<dbReference type="Pfam" id="PF01841">
    <property type="entry name" value="Transglut_core"/>
    <property type="match status" value="1"/>
</dbReference>
<evidence type="ECO:0000259" key="1">
    <source>
        <dbReference type="Pfam" id="PF01841"/>
    </source>
</evidence>
<protein>
    <submittedName>
        <fullName evidence="2">Transglutaminase domain-containing protein</fullName>
    </submittedName>
</protein>
<dbReference type="Gene3D" id="3.10.620.30">
    <property type="match status" value="1"/>
</dbReference>
<feature type="domain" description="Transglutaminase-like" evidence="1">
    <location>
        <begin position="56"/>
        <end position="142"/>
    </location>
</feature>
<keyword evidence="3" id="KW-1185">Reference proteome</keyword>